<keyword evidence="3" id="KW-1185">Reference proteome</keyword>
<feature type="region of interest" description="Disordered" evidence="1">
    <location>
        <begin position="1"/>
        <end position="21"/>
    </location>
</feature>
<evidence type="ECO:0000313" key="2">
    <source>
        <dbReference type="EMBL" id="CAH2277658.1"/>
    </source>
</evidence>
<dbReference type="AlphaFoldDB" id="A0AAD1RUI5"/>
<feature type="compositionally biased region" description="Acidic residues" evidence="1">
    <location>
        <begin position="1"/>
        <end position="17"/>
    </location>
</feature>
<dbReference type="PANTHER" id="PTHR11505">
    <property type="entry name" value="L1 TRANSPOSABLE ELEMENT-RELATED"/>
    <property type="match status" value="1"/>
</dbReference>
<name>A0AAD1RUI5_PELCU</name>
<organism evidence="2 3">
    <name type="scientific">Pelobates cultripes</name>
    <name type="common">Western spadefoot toad</name>
    <dbReference type="NCBI Taxonomy" id="61616"/>
    <lineage>
        <taxon>Eukaryota</taxon>
        <taxon>Metazoa</taxon>
        <taxon>Chordata</taxon>
        <taxon>Craniata</taxon>
        <taxon>Vertebrata</taxon>
        <taxon>Euteleostomi</taxon>
        <taxon>Amphibia</taxon>
        <taxon>Batrachia</taxon>
        <taxon>Anura</taxon>
        <taxon>Pelobatoidea</taxon>
        <taxon>Pelobatidae</taxon>
        <taxon>Pelobates</taxon>
    </lineage>
</organism>
<sequence length="203" mass="22481">GCSDFSDELSGDAEEDYLPMPAPAHLPAAKYSKPGADSSPVTTSVVKALLAELQKNILADITAIRSDLQGLTGHIGALERTSQTSTQHIAMLHQAVSDLQQQNLLHERRFAALEDTWRRNNLKIRGVLEDICETELPHFLRRILSTLLPSRQMKATTLDRLSRIPKLSKAPTTAPRDLIVTFHSGNHKAAVLTELWGKFPLQF</sequence>
<dbReference type="InterPro" id="IPR004244">
    <property type="entry name" value="Transposase_22"/>
</dbReference>
<dbReference type="Gene3D" id="3.30.70.1820">
    <property type="entry name" value="L1 transposable element, RRM domain"/>
    <property type="match status" value="1"/>
</dbReference>
<accession>A0AAD1RUI5</accession>
<proteinExistence type="predicted"/>
<evidence type="ECO:0000256" key="1">
    <source>
        <dbReference type="SAM" id="MobiDB-lite"/>
    </source>
</evidence>
<reference evidence="2" key="1">
    <citation type="submission" date="2022-03" db="EMBL/GenBank/DDBJ databases">
        <authorList>
            <person name="Alioto T."/>
            <person name="Alioto T."/>
            <person name="Gomez Garrido J."/>
        </authorList>
    </citation>
    <scope>NUCLEOTIDE SEQUENCE</scope>
</reference>
<dbReference type="EMBL" id="OW240914">
    <property type="protein sequence ID" value="CAH2277658.1"/>
    <property type="molecule type" value="Genomic_DNA"/>
</dbReference>
<feature type="non-terminal residue" evidence="2">
    <location>
        <position position="1"/>
    </location>
</feature>
<dbReference type="Proteomes" id="UP001295444">
    <property type="component" value="Chromosome 03"/>
</dbReference>
<evidence type="ECO:0000313" key="3">
    <source>
        <dbReference type="Proteomes" id="UP001295444"/>
    </source>
</evidence>
<gene>
    <name evidence="2" type="ORF">PECUL_23A048116</name>
</gene>
<protein>
    <submittedName>
        <fullName evidence="2">Uncharacterized protein</fullName>
    </submittedName>
</protein>